<feature type="chain" id="PRO_5023146565" evidence="5">
    <location>
        <begin position="25"/>
        <end position="616"/>
    </location>
</feature>
<evidence type="ECO:0000313" key="6">
    <source>
        <dbReference type="EMBL" id="TXD36966.1"/>
    </source>
</evidence>
<comment type="caution">
    <text evidence="6">The sequence shown here is derived from an EMBL/GenBank/DDBJ whole genome shotgun (WGS) entry which is preliminary data.</text>
</comment>
<feature type="compositionally biased region" description="Polar residues" evidence="4">
    <location>
        <begin position="529"/>
        <end position="538"/>
    </location>
</feature>
<dbReference type="InterPro" id="IPR013519">
    <property type="entry name" value="Int_alpha_beta-p"/>
</dbReference>
<dbReference type="SUPFAM" id="SSF69318">
    <property type="entry name" value="Integrin alpha N-terminal domain"/>
    <property type="match status" value="2"/>
</dbReference>
<protein>
    <submittedName>
        <fullName evidence="6">Uncharacterized protein</fullName>
    </submittedName>
</protein>
<keyword evidence="2" id="KW-0677">Repeat</keyword>
<keyword evidence="7" id="KW-1185">Reference proteome</keyword>
<dbReference type="InterPro" id="IPR024038">
    <property type="entry name" value="MYXO-CTERM"/>
</dbReference>
<dbReference type="AlphaFoldDB" id="A0A5C6X9A4"/>
<evidence type="ECO:0000256" key="2">
    <source>
        <dbReference type="ARBA" id="ARBA00022737"/>
    </source>
</evidence>
<dbReference type="RefSeq" id="WP_146981072.1">
    <property type="nucleotide sequence ID" value="NZ_VOSM01000004.1"/>
</dbReference>
<evidence type="ECO:0000313" key="7">
    <source>
        <dbReference type="Proteomes" id="UP000321412"/>
    </source>
</evidence>
<dbReference type="EMBL" id="VOSM01000004">
    <property type="protein sequence ID" value="TXD36966.1"/>
    <property type="molecule type" value="Genomic_DNA"/>
</dbReference>
<name>A0A5C6X9A4_9DELT</name>
<evidence type="ECO:0000256" key="3">
    <source>
        <dbReference type="ARBA" id="ARBA00023180"/>
    </source>
</evidence>
<sequence>MMSTSPWHAFLLPLFLAPLLGCSAADDPTPEASDSARATQALDIPLDAYATLIAEDGAASHQYGEAIAADGDTLLVGAMGDNENGVRSGAAYIFQRNPDDPTGWVQVKKLAPGDPGTNFRFGYAVALHGDVALVGAPYNSTRDNGAGAAYIFHRDEGGPDNWGQVKRLLPADIGDSDQFGSSVALDGELAAVSASRQDHTTDTLDSGAVYLFARDEGGPDVWGEFKKITPEVPASGGRFGFALALSGDDLLVGAPKEDITRADSGAAYIFNRNTGGPDAWGQLQKLVPANEAISIEFGASLAMDNGLAIFGLPYDDVNDTRIGSVYVFGRDEGGPDTWGQVTRLVREDGIRNDYFGMSVAIKDRRLVVGASQVTVDDRAYAGAAYVYERAEGSPLSAWGRGERITLNEVELSDKFGSAVALTERDVFVSAPLDDFGTVTVFGQPNTAPVAEDGTAQTAENQPLTLTLQATDSDGDPLTFSIITEPLNGSVTLAGDQATYTPNTGFRGNDTFTFEVSDGGLSDTATVTIEVTPPDNTTPDAGEVDAGEGDAGDEDAGEVDAGDNDPGDGDAGDANDGPNTPTAEASGCGCTSTSGAPANALLLLTILGLMGLQRRRR</sequence>
<dbReference type="PANTHER" id="PTHR36220:SF1">
    <property type="entry name" value="GAMMA TUBULIN COMPLEX COMPONENT C-TERMINAL DOMAIN-CONTAINING PROTEIN"/>
    <property type="match status" value="1"/>
</dbReference>
<feature type="compositionally biased region" description="Acidic residues" evidence="4">
    <location>
        <begin position="541"/>
        <end position="572"/>
    </location>
</feature>
<dbReference type="SMART" id="SM00191">
    <property type="entry name" value="Int_alpha"/>
    <property type="match status" value="5"/>
</dbReference>
<dbReference type="NCBIfam" id="TIGR03901">
    <property type="entry name" value="MYXO-CTERM"/>
    <property type="match status" value="1"/>
</dbReference>
<evidence type="ECO:0000256" key="4">
    <source>
        <dbReference type="SAM" id="MobiDB-lite"/>
    </source>
</evidence>
<keyword evidence="3" id="KW-0325">Glycoprotein</keyword>
<dbReference type="PROSITE" id="PS51470">
    <property type="entry name" value="FG_GAP"/>
    <property type="match status" value="2"/>
</dbReference>
<proteinExistence type="predicted"/>
<gene>
    <name evidence="6" type="ORF">FRC98_09500</name>
</gene>
<reference evidence="6 7" key="1">
    <citation type="submission" date="2019-08" db="EMBL/GenBank/DDBJ databases">
        <title>Bradymonadales sp. TMQ4.</title>
        <authorList>
            <person name="Liang Q."/>
        </authorList>
    </citation>
    <scope>NUCLEOTIDE SEQUENCE [LARGE SCALE GENOMIC DNA]</scope>
    <source>
        <strain evidence="6 7">TMQ4</strain>
    </source>
</reference>
<accession>A0A5C6X9A4</accession>
<dbReference type="Pfam" id="PF17963">
    <property type="entry name" value="Big_9"/>
    <property type="match status" value="1"/>
</dbReference>
<dbReference type="Pfam" id="PF14312">
    <property type="entry name" value="FG-GAP_2"/>
    <property type="match status" value="6"/>
</dbReference>
<dbReference type="PANTHER" id="PTHR36220">
    <property type="entry name" value="UNNAMED PRODUCT"/>
    <property type="match status" value="1"/>
</dbReference>
<feature type="region of interest" description="Disordered" evidence="4">
    <location>
        <begin position="529"/>
        <end position="590"/>
    </location>
</feature>
<feature type="signal peptide" evidence="5">
    <location>
        <begin position="1"/>
        <end position="24"/>
    </location>
</feature>
<dbReference type="Gene3D" id="2.130.10.130">
    <property type="entry name" value="Integrin alpha, N-terminal"/>
    <property type="match status" value="2"/>
</dbReference>
<dbReference type="InterPro" id="IPR028994">
    <property type="entry name" value="Integrin_alpha_N"/>
</dbReference>
<evidence type="ECO:0000256" key="5">
    <source>
        <dbReference type="SAM" id="SignalP"/>
    </source>
</evidence>
<dbReference type="InterPro" id="IPR013517">
    <property type="entry name" value="FG-GAP"/>
</dbReference>
<dbReference type="Proteomes" id="UP000321412">
    <property type="component" value="Unassembled WGS sequence"/>
</dbReference>
<dbReference type="Gene3D" id="2.60.40.3440">
    <property type="match status" value="1"/>
</dbReference>
<organism evidence="6 7">
    <name type="scientific">Lujinxingia vulgaris</name>
    <dbReference type="NCBI Taxonomy" id="2600176"/>
    <lineage>
        <taxon>Bacteria</taxon>
        <taxon>Deltaproteobacteria</taxon>
        <taxon>Bradymonadales</taxon>
        <taxon>Lujinxingiaceae</taxon>
        <taxon>Lujinxingia</taxon>
    </lineage>
</organism>
<keyword evidence="1 5" id="KW-0732">Signal</keyword>
<dbReference type="OrthoDB" id="8481850at2"/>
<dbReference type="CDD" id="cd11304">
    <property type="entry name" value="Cadherin_repeat"/>
    <property type="match status" value="1"/>
</dbReference>
<evidence type="ECO:0000256" key="1">
    <source>
        <dbReference type="ARBA" id="ARBA00022729"/>
    </source>
</evidence>